<keyword evidence="2 5" id="KW-0227">DNA damage</keyword>
<evidence type="ECO:0000256" key="5">
    <source>
        <dbReference type="HAMAP-Rule" id="MF_00527"/>
    </source>
</evidence>
<proteinExistence type="inferred from homology"/>
<dbReference type="PANTHER" id="PTHR10429">
    <property type="entry name" value="DNA-3-METHYLADENINE GLYCOSYLASE"/>
    <property type="match status" value="1"/>
</dbReference>
<dbReference type="KEGG" id="xak:KIMC2_19760"/>
<evidence type="ECO:0000256" key="2">
    <source>
        <dbReference type="ARBA" id="ARBA00022763"/>
    </source>
</evidence>
<sequence length="212" mass="24161">MQRINASFFKGRPTTKITKELLGKKLVYNSPTGVISGWIVEAESYLGENDSAAHAYQGRRSSFNEPLYHEAGVIYIYQRRQHFLFDVVTQDKEEPEGILVRAVEPAEGIELMKMNRPIKNEFELTNGPAKLMQAYGIQDRSRNFELISKCSDLTIDLEDARIPLNIISTPRIGVNLNGSSGSREWRFYVAGNPYVGKIKKGEIDFQNWGWQK</sequence>
<protein>
    <recommendedName>
        <fullName evidence="5">Putative 3-methyladenine DNA glycosylase</fullName>
        <ecNumber evidence="5">3.2.2.-</ecNumber>
    </recommendedName>
</protein>
<evidence type="ECO:0000256" key="1">
    <source>
        <dbReference type="ARBA" id="ARBA00009232"/>
    </source>
</evidence>
<dbReference type="AlphaFoldDB" id="A0AAU9D140"/>
<dbReference type="EC" id="3.2.2.-" evidence="5"/>
<dbReference type="RefSeq" id="WP_317696494.1">
    <property type="nucleotide sequence ID" value="NZ_AP026801.1"/>
</dbReference>
<dbReference type="Gene3D" id="3.10.300.10">
    <property type="entry name" value="Methylpurine-DNA glycosylase (MPG)"/>
    <property type="match status" value="1"/>
</dbReference>
<dbReference type="PANTHER" id="PTHR10429:SF0">
    <property type="entry name" value="DNA-3-METHYLADENINE GLYCOSYLASE"/>
    <property type="match status" value="1"/>
</dbReference>
<dbReference type="HAMAP" id="MF_00527">
    <property type="entry name" value="3MGH"/>
    <property type="match status" value="1"/>
</dbReference>
<dbReference type="GO" id="GO:0003677">
    <property type="term" value="F:DNA binding"/>
    <property type="evidence" value="ECO:0007669"/>
    <property type="project" value="InterPro"/>
</dbReference>
<evidence type="ECO:0000313" key="6">
    <source>
        <dbReference type="EMBL" id="BDR57414.1"/>
    </source>
</evidence>
<dbReference type="EMBL" id="AP026801">
    <property type="protein sequence ID" value="BDR57414.1"/>
    <property type="molecule type" value="Genomic_DNA"/>
</dbReference>
<name>A0AAU9D140_9LACO</name>
<dbReference type="SUPFAM" id="SSF50486">
    <property type="entry name" value="FMT C-terminal domain-like"/>
    <property type="match status" value="1"/>
</dbReference>
<keyword evidence="7" id="KW-1185">Reference proteome</keyword>
<dbReference type="CDD" id="cd00540">
    <property type="entry name" value="AAG"/>
    <property type="match status" value="1"/>
</dbReference>
<gene>
    <name evidence="6" type="ORF">KIMC2_19760</name>
</gene>
<reference evidence="6 7" key="1">
    <citation type="journal article" date="2023" name="Microbiol. Spectr.">
        <title>Symbiosis of Carpenter Bees with Uncharacterized Lactic Acid Bacteria Showing NAD Auxotrophy.</title>
        <authorList>
            <person name="Kawasaki S."/>
            <person name="Ozawa K."/>
            <person name="Mori T."/>
            <person name="Yamamoto A."/>
            <person name="Ito M."/>
            <person name="Ohkuma M."/>
            <person name="Sakamoto M."/>
            <person name="Matsutani M."/>
        </authorList>
    </citation>
    <scope>NUCLEOTIDE SEQUENCE [LARGE SCALE GENOMIC DNA]</scope>
    <source>
        <strain evidence="6 7">KimC2</strain>
    </source>
</reference>
<dbReference type="InterPro" id="IPR003180">
    <property type="entry name" value="MPG"/>
</dbReference>
<keyword evidence="3 5" id="KW-0378">Hydrolase</keyword>
<accession>A0AAU9D140</accession>
<organism evidence="6 7">
    <name type="scientific">Xylocopilactobacillus apis</name>
    <dbReference type="NCBI Taxonomy" id="2932183"/>
    <lineage>
        <taxon>Bacteria</taxon>
        <taxon>Bacillati</taxon>
        <taxon>Bacillota</taxon>
        <taxon>Bacilli</taxon>
        <taxon>Lactobacillales</taxon>
        <taxon>Lactobacillaceae</taxon>
        <taxon>Xylocopilactobacillus</taxon>
    </lineage>
</organism>
<comment type="similarity">
    <text evidence="1 5">Belongs to the DNA glycosylase MPG family.</text>
</comment>
<dbReference type="GO" id="GO:0006284">
    <property type="term" value="P:base-excision repair"/>
    <property type="evidence" value="ECO:0007669"/>
    <property type="project" value="InterPro"/>
</dbReference>
<keyword evidence="4 5" id="KW-0234">DNA repair</keyword>
<dbReference type="Pfam" id="PF02245">
    <property type="entry name" value="Pur_DNA_glyco"/>
    <property type="match status" value="1"/>
</dbReference>
<dbReference type="Proteomes" id="UP001321804">
    <property type="component" value="Chromosome"/>
</dbReference>
<dbReference type="NCBIfam" id="TIGR00567">
    <property type="entry name" value="3mg"/>
    <property type="match status" value="1"/>
</dbReference>
<dbReference type="GO" id="GO:0003905">
    <property type="term" value="F:alkylbase DNA N-glycosylase activity"/>
    <property type="evidence" value="ECO:0007669"/>
    <property type="project" value="InterPro"/>
</dbReference>
<dbReference type="InterPro" id="IPR036995">
    <property type="entry name" value="MPG_sf"/>
</dbReference>
<evidence type="ECO:0000256" key="3">
    <source>
        <dbReference type="ARBA" id="ARBA00022801"/>
    </source>
</evidence>
<evidence type="ECO:0000313" key="7">
    <source>
        <dbReference type="Proteomes" id="UP001321804"/>
    </source>
</evidence>
<dbReference type="InterPro" id="IPR011034">
    <property type="entry name" value="Formyl_transferase-like_C_sf"/>
</dbReference>
<evidence type="ECO:0000256" key="4">
    <source>
        <dbReference type="ARBA" id="ARBA00023204"/>
    </source>
</evidence>